<sequence>MSNSLSNVNLTQEVLSFRNETFYNLVEQQCGSVALEIMQVQDVSSVDCLLETGDIFSILQLDSDELIPIKRKAGIFLNDGGFVLKKGLVYKVETFFNTLNILNQQHLKSTAPKNSNNSSDIIVPECLLQKFPFIKTLIIYSNLIIKSKYDFTFLNIILNNMFRNCITEEKGFRYEAIVRQFATSLYILGGRTSYEFIRINIPAFLPSVQIIQSFIAASDNHLTEALFNFEGACNYFNSIQSTLGFIAEDTTTVVPKITYDTTSNTFIGFSLPLDNNGLPIINSYKTDSFTCLEQWYYNVPTAKSLNAFLIQPLSVLSSNKSPYVLAAYGTDNKFISSDVISRWHHIYQQCKAKGIRIVGFSTDCDSRYLHAMRVSLGFFAEFVYDDHPDLFSIDLPNSWSWFFMQHKQLYICFQDAVHICTKLRNRLLSETTHLLLGDQLINIEPLIYMINNYSKLDHSLVLSDVNPKDRQNYSSTEKISNDNVLILLEQIPNSLGLNIYLQAIRSVRLAYIEKDTNILDRIYHAWTSVFIFRLWLFWINAMNKNDLDLILSQVSHYDIKSMKERSQAKNQYFITYQSYFCVEINAHSLVYLAMLVSEGQLPVDALNVWLENSQTCEGAFRSARAISSNSSSGVNFTVSQFLNRINKLSALLNIKSNANQNNLRFPQHHKLSRKLPNTSNPTSTISLSKTDIENSVRTSYNHVTKLFNQLKMKEILKNGQVLSIEEMSNVISHKLEEFWSTENIIINSQSASSNFESDDETNFDEYENFTNNYDSDEEFELNDNFDVLNNANISTNRGMRLFDNLSNYIPHLTNRKHCFIIQQKLKNINDITTDNVASTFSNTDASDVDLKIHPTSFEKRKRNHELNASSAKKKKNI</sequence>
<accession>A0A814WD59</accession>
<dbReference type="Proteomes" id="UP000663882">
    <property type="component" value="Unassembled WGS sequence"/>
</dbReference>
<dbReference type="AlphaFoldDB" id="A0A814WD59"/>
<protein>
    <submittedName>
        <fullName evidence="1">Uncharacterized protein</fullName>
    </submittedName>
</protein>
<dbReference type="PANTHER" id="PTHR33173:SF2">
    <property type="entry name" value="MYND-TYPE DOMAIN-CONTAINING PROTEIN"/>
    <property type="match status" value="1"/>
</dbReference>
<dbReference type="PANTHER" id="PTHR33173">
    <property type="match status" value="1"/>
</dbReference>
<comment type="caution">
    <text evidence="1">The sequence shown here is derived from an EMBL/GenBank/DDBJ whole genome shotgun (WGS) entry which is preliminary data.</text>
</comment>
<evidence type="ECO:0000313" key="2">
    <source>
        <dbReference type="Proteomes" id="UP000663882"/>
    </source>
</evidence>
<evidence type="ECO:0000313" key="1">
    <source>
        <dbReference type="EMBL" id="CAF1200797.1"/>
    </source>
</evidence>
<organism evidence="1 2">
    <name type="scientific">Rotaria sordida</name>
    <dbReference type="NCBI Taxonomy" id="392033"/>
    <lineage>
        <taxon>Eukaryota</taxon>
        <taxon>Metazoa</taxon>
        <taxon>Spiralia</taxon>
        <taxon>Gnathifera</taxon>
        <taxon>Rotifera</taxon>
        <taxon>Eurotatoria</taxon>
        <taxon>Bdelloidea</taxon>
        <taxon>Philodinida</taxon>
        <taxon>Philodinidae</taxon>
        <taxon>Rotaria</taxon>
    </lineage>
</organism>
<name>A0A814WD59_9BILA</name>
<proteinExistence type="predicted"/>
<dbReference type="EMBL" id="CAJNOO010001804">
    <property type="protein sequence ID" value="CAF1200797.1"/>
    <property type="molecule type" value="Genomic_DNA"/>
</dbReference>
<dbReference type="OrthoDB" id="10064970at2759"/>
<gene>
    <name evidence="1" type="ORF">RFH988_LOCUS24588</name>
</gene>
<reference evidence="1" key="1">
    <citation type="submission" date="2021-02" db="EMBL/GenBank/DDBJ databases">
        <authorList>
            <person name="Nowell W R."/>
        </authorList>
    </citation>
    <scope>NUCLEOTIDE SEQUENCE</scope>
</reference>